<dbReference type="InterPro" id="IPR003593">
    <property type="entry name" value="AAA+_ATPase"/>
</dbReference>
<dbReference type="PANTHER" id="PTHR43158:SF2">
    <property type="entry name" value="SKFA PEPTIDE EXPORT ATP-BINDING PROTEIN SKFE"/>
    <property type="match status" value="1"/>
</dbReference>
<keyword evidence="2" id="KW-0067">ATP-binding</keyword>
<dbReference type="SUPFAM" id="SSF52540">
    <property type="entry name" value="P-loop containing nucleoside triphosphate hydrolases"/>
    <property type="match status" value="1"/>
</dbReference>
<proteinExistence type="predicted"/>
<dbReference type="Gene3D" id="3.40.50.300">
    <property type="entry name" value="P-loop containing nucleotide triphosphate hydrolases"/>
    <property type="match status" value="1"/>
</dbReference>
<dbReference type="EMBL" id="CAFBMK010000459">
    <property type="protein sequence ID" value="CAB4959501.1"/>
    <property type="molecule type" value="Genomic_DNA"/>
</dbReference>
<dbReference type="PANTHER" id="PTHR43158">
    <property type="entry name" value="SKFA PEPTIDE EXPORT ATP-BINDING PROTEIN SKFE"/>
    <property type="match status" value="1"/>
</dbReference>
<dbReference type="AlphaFoldDB" id="A0A6J7KVC3"/>
<feature type="region of interest" description="Disordered" evidence="3">
    <location>
        <begin position="190"/>
        <end position="226"/>
    </location>
</feature>
<feature type="domain" description="ABC transporter" evidence="4">
    <location>
        <begin position="12"/>
        <end position="300"/>
    </location>
</feature>
<accession>A0A6J7KVC3</accession>
<dbReference type="Pfam" id="PF00005">
    <property type="entry name" value="ABC_tran"/>
    <property type="match status" value="1"/>
</dbReference>
<dbReference type="GO" id="GO:0005524">
    <property type="term" value="F:ATP binding"/>
    <property type="evidence" value="ECO:0007669"/>
    <property type="project" value="UniProtKB-KW"/>
</dbReference>
<evidence type="ECO:0000313" key="5">
    <source>
        <dbReference type="EMBL" id="CAB4959501.1"/>
    </source>
</evidence>
<dbReference type="PROSITE" id="PS00211">
    <property type="entry name" value="ABC_TRANSPORTER_1"/>
    <property type="match status" value="1"/>
</dbReference>
<dbReference type="PROSITE" id="PS50893">
    <property type="entry name" value="ABC_TRANSPORTER_2"/>
    <property type="match status" value="1"/>
</dbReference>
<evidence type="ECO:0000256" key="3">
    <source>
        <dbReference type="SAM" id="MobiDB-lite"/>
    </source>
</evidence>
<dbReference type="InterPro" id="IPR027417">
    <property type="entry name" value="P-loop_NTPase"/>
</dbReference>
<evidence type="ECO:0000259" key="4">
    <source>
        <dbReference type="PROSITE" id="PS50893"/>
    </source>
</evidence>
<evidence type="ECO:0000256" key="2">
    <source>
        <dbReference type="ARBA" id="ARBA00022840"/>
    </source>
</evidence>
<reference evidence="5" key="1">
    <citation type="submission" date="2020-05" db="EMBL/GenBank/DDBJ databases">
        <authorList>
            <person name="Chiriac C."/>
            <person name="Salcher M."/>
            <person name="Ghai R."/>
            <person name="Kavagutti S V."/>
        </authorList>
    </citation>
    <scope>NUCLEOTIDE SEQUENCE</scope>
</reference>
<dbReference type="InterPro" id="IPR017871">
    <property type="entry name" value="ABC_transporter-like_CS"/>
</dbReference>
<protein>
    <submittedName>
        <fullName evidence="5">Unannotated protein</fullName>
    </submittedName>
</protein>
<organism evidence="5">
    <name type="scientific">freshwater metagenome</name>
    <dbReference type="NCBI Taxonomy" id="449393"/>
    <lineage>
        <taxon>unclassified sequences</taxon>
        <taxon>metagenomes</taxon>
        <taxon>ecological metagenomes</taxon>
    </lineage>
</organism>
<name>A0A6J7KVC3_9ZZZZ</name>
<dbReference type="InterPro" id="IPR003439">
    <property type="entry name" value="ABC_transporter-like_ATP-bd"/>
</dbReference>
<sequence>MHASPANRFDAVRLDGVTVRRHGRAGEELLLLDDVSWRVGAGEHWVVLGPNGAGKSTLLQLAGGVTHPTAGTVDVLGRRVGGVDLRALRERIGHVDAATARGLRRGLDGRDVVLSGAFGSLAPQRRRLGPEHEARADELLALTGSTVLGPRRFDDCSQGERQRLLLARALMAGGPGSGAGLGEFDGRAADRAADREGTPDAGGSGRRDGAGEEDAGPDLLLLDEPASGLDLPSRERLVAALVASAHRWPALPTITVTHHLEEIPPTTTHALLLRDGRVLASGTADDVLSTAPVSRCFGLPVTVERSGGRWAARMTG</sequence>
<dbReference type="SMART" id="SM00382">
    <property type="entry name" value="AAA"/>
    <property type="match status" value="1"/>
</dbReference>
<keyword evidence="1" id="KW-0547">Nucleotide-binding</keyword>
<evidence type="ECO:0000256" key="1">
    <source>
        <dbReference type="ARBA" id="ARBA00022741"/>
    </source>
</evidence>
<dbReference type="GO" id="GO:0016887">
    <property type="term" value="F:ATP hydrolysis activity"/>
    <property type="evidence" value="ECO:0007669"/>
    <property type="project" value="InterPro"/>
</dbReference>
<gene>
    <name evidence="5" type="ORF">UFOPK3564_03966</name>
</gene>